<sequence>MEKVWFKLRQTHYPPGPEATILAGEGDDSTTPICLGHIIPDLKHIDFPINGGEVVAFPARMTVFKSESIDFKWHDGTRSGLSLVFGAGGTIAAALGLVSVKASIRFAFQRSVDEYEEFDRLDTYFVQPNRRYVEQCLQTPLVGGYVGDKKDWSFFIITGIKVARAGNRSTTAVTGTETRGGPQVNVPAVATADATGEFKTETRRETEEGNMSDFIWAVRLAKVHKGVLMTDWSLDPFTHRATFGVGDEDEVDLGVVIKDEGLDNFKVIDDDEAGEAVVMDEEDWREEEEP</sequence>
<dbReference type="AlphaFoldDB" id="A0A367L2M9"/>
<reference evidence="2 3" key="1">
    <citation type="journal article" date="2015" name="BMC Genomics">
        <title>Insights from the genome of Ophiocordyceps polyrhachis-furcata to pathogenicity and host specificity in insect fungi.</title>
        <authorList>
            <person name="Wichadakul D."/>
            <person name="Kobmoo N."/>
            <person name="Ingsriswang S."/>
            <person name="Tangphatsornruang S."/>
            <person name="Chantasingh D."/>
            <person name="Luangsa-ard J.J."/>
            <person name="Eurwilaichitr L."/>
        </authorList>
    </citation>
    <scope>NUCLEOTIDE SEQUENCE [LARGE SCALE GENOMIC DNA]</scope>
    <source>
        <strain evidence="2 3">BCC 54312</strain>
    </source>
</reference>
<dbReference type="Proteomes" id="UP000253664">
    <property type="component" value="Unassembled WGS sequence"/>
</dbReference>
<comment type="caution">
    <text evidence="2">The sequence shown here is derived from an EMBL/GenBank/DDBJ whole genome shotgun (WGS) entry which is preliminary data.</text>
</comment>
<protein>
    <submittedName>
        <fullName evidence="2">Uncharacterized protein</fullName>
    </submittedName>
</protein>
<keyword evidence="1" id="KW-1133">Transmembrane helix</keyword>
<feature type="transmembrane region" description="Helical" evidence="1">
    <location>
        <begin position="80"/>
        <end position="100"/>
    </location>
</feature>
<evidence type="ECO:0000256" key="1">
    <source>
        <dbReference type="SAM" id="Phobius"/>
    </source>
</evidence>
<dbReference type="EMBL" id="LKCN02000018">
    <property type="protein sequence ID" value="RCI08668.1"/>
    <property type="molecule type" value="Genomic_DNA"/>
</dbReference>
<name>A0A367L2M9_9HYPO</name>
<keyword evidence="1" id="KW-0812">Transmembrane</keyword>
<keyword evidence="1" id="KW-0472">Membrane</keyword>
<evidence type="ECO:0000313" key="3">
    <source>
        <dbReference type="Proteomes" id="UP000253664"/>
    </source>
</evidence>
<accession>A0A367L2M9</accession>
<evidence type="ECO:0000313" key="2">
    <source>
        <dbReference type="EMBL" id="RCI08668.1"/>
    </source>
</evidence>
<gene>
    <name evidence="2" type="ORF">L249_4663</name>
</gene>
<dbReference type="OrthoDB" id="4500473at2759"/>
<organism evidence="2 3">
    <name type="scientific">Ophiocordyceps polyrhachis-furcata BCC 54312</name>
    <dbReference type="NCBI Taxonomy" id="1330021"/>
    <lineage>
        <taxon>Eukaryota</taxon>
        <taxon>Fungi</taxon>
        <taxon>Dikarya</taxon>
        <taxon>Ascomycota</taxon>
        <taxon>Pezizomycotina</taxon>
        <taxon>Sordariomycetes</taxon>
        <taxon>Hypocreomycetidae</taxon>
        <taxon>Hypocreales</taxon>
        <taxon>Ophiocordycipitaceae</taxon>
        <taxon>Ophiocordyceps</taxon>
    </lineage>
</organism>
<keyword evidence="3" id="KW-1185">Reference proteome</keyword>
<proteinExistence type="predicted"/>